<keyword evidence="2 6" id="KW-0489">Methyltransferase</keyword>
<dbReference type="Gene3D" id="3.40.50.150">
    <property type="entry name" value="Vaccinia Virus protein VP39"/>
    <property type="match status" value="1"/>
</dbReference>
<dbReference type="EC" id="2.1.-.-" evidence="6"/>
<evidence type="ECO:0000313" key="7">
    <source>
        <dbReference type="Proteomes" id="UP000321408"/>
    </source>
</evidence>
<keyword evidence="7" id="KW-1185">Reference proteome</keyword>
<organism evidence="6 7">
    <name type="scientific">Promethearchaeum syntrophicum</name>
    <dbReference type="NCBI Taxonomy" id="2594042"/>
    <lineage>
        <taxon>Archaea</taxon>
        <taxon>Promethearchaeati</taxon>
        <taxon>Promethearchaeota</taxon>
        <taxon>Promethearchaeia</taxon>
        <taxon>Promethearchaeales</taxon>
        <taxon>Promethearchaeaceae</taxon>
        <taxon>Promethearchaeum</taxon>
    </lineage>
</organism>
<dbReference type="PANTHER" id="PTHR44307">
    <property type="entry name" value="PHOSPHOETHANOLAMINE METHYLTRANSFERASE"/>
    <property type="match status" value="1"/>
</dbReference>
<dbReference type="CDD" id="cd02440">
    <property type="entry name" value="AdoMet_MTases"/>
    <property type="match status" value="1"/>
</dbReference>
<dbReference type="KEGG" id="psyt:DSAG12_03758"/>
<evidence type="ECO:0000313" key="6">
    <source>
        <dbReference type="EMBL" id="QEE17920.1"/>
    </source>
</evidence>
<dbReference type="InterPro" id="IPR029063">
    <property type="entry name" value="SAM-dependent_MTases_sf"/>
</dbReference>
<dbReference type="OrthoDB" id="147504at2157"/>
<accession>A0A5B9DGP2</accession>
<comment type="pathway">
    <text evidence="1">Lipid metabolism.</text>
</comment>
<keyword evidence="3 6" id="KW-0808">Transferase</keyword>
<gene>
    <name evidence="6" type="ORF">DSAG12_03758</name>
</gene>
<protein>
    <submittedName>
        <fullName evidence="6">Class I SAM-dependent methyltransferase</fullName>
        <ecNumber evidence="6">2.1.-.-</ecNumber>
    </submittedName>
</protein>
<dbReference type="SUPFAM" id="SSF53335">
    <property type="entry name" value="S-adenosyl-L-methionine-dependent methyltransferases"/>
    <property type="match status" value="1"/>
</dbReference>
<dbReference type="AlphaFoldDB" id="A0A5B9DGP2"/>
<dbReference type="Pfam" id="PF08241">
    <property type="entry name" value="Methyltransf_11"/>
    <property type="match status" value="1"/>
</dbReference>
<evidence type="ECO:0000256" key="3">
    <source>
        <dbReference type="ARBA" id="ARBA00022679"/>
    </source>
</evidence>
<dbReference type="RefSeq" id="WP_162306839.1">
    <property type="nucleotide sequence ID" value="NZ_CP042905.2"/>
</dbReference>
<reference evidence="6 7" key="2">
    <citation type="journal article" date="2024" name="Int. J. Syst. Evol. Microbiol.">
        <title>Promethearchaeum syntrophicum gen. nov., sp. nov., an anaerobic, obligately syntrophic archaeon, the first isolate of the lineage 'Asgard' archaea, and proposal of the new archaeal phylum Promethearchaeota phyl. nov. and kingdom Promethearchaeati regn. nov.</title>
        <authorList>
            <person name="Imachi H."/>
            <person name="Nobu M.K."/>
            <person name="Kato S."/>
            <person name="Takaki Y."/>
            <person name="Miyazaki M."/>
            <person name="Miyata M."/>
            <person name="Ogawara M."/>
            <person name="Saito Y."/>
            <person name="Sakai S."/>
            <person name="Tahara Y.O."/>
            <person name="Takano Y."/>
            <person name="Tasumi E."/>
            <person name="Uematsu K."/>
            <person name="Yoshimura T."/>
            <person name="Itoh T."/>
            <person name="Ohkuma M."/>
            <person name="Takai K."/>
        </authorList>
    </citation>
    <scope>NUCLEOTIDE SEQUENCE [LARGE SCALE GENOMIC DNA]</scope>
    <source>
        <strain evidence="6 7">MK-D1</strain>
    </source>
</reference>
<reference evidence="6 7" key="1">
    <citation type="journal article" date="2020" name="Nature">
        <title>Isolation of an archaeon at the prokaryote-eukaryote interface.</title>
        <authorList>
            <person name="Imachi H."/>
            <person name="Nobu M.K."/>
            <person name="Nakahara N."/>
            <person name="Morono Y."/>
            <person name="Ogawara M."/>
            <person name="Takaki Y."/>
            <person name="Takano Y."/>
            <person name="Uematsu K."/>
            <person name="Ikuta T."/>
            <person name="Ito M."/>
            <person name="Matsui Y."/>
            <person name="Miyazaki M."/>
            <person name="Murata K."/>
            <person name="Saito Y."/>
            <person name="Sakai S."/>
            <person name="Song C."/>
            <person name="Tasumi E."/>
            <person name="Yamanaka Y."/>
            <person name="Yamaguchi T."/>
            <person name="Kamagata Y."/>
            <person name="Tamaki H."/>
            <person name="Takai K."/>
        </authorList>
    </citation>
    <scope>NUCLEOTIDE SEQUENCE [LARGE SCALE GENOMIC DNA]</scope>
    <source>
        <strain evidence="6 7">MK-D1</strain>
    </source>
</reference>
<evidence type="ECO:0000256" key="4">
    <source>
        <dbReference type="ARBA" id="ARBA00025707"/>
    </source>
</evidence>
<evidence type="ECO:0000256" key="1">
    <source>
        <dbReference type="ARBA" id="ARBA00005189"/>
    </source>
</evidence>
<dbReference type="GeneID" id="41331726"/>
<dbReference type="InterPro" id="IPR013216">
    <property type="entry name" value="Methyltransf_11"/>
</dbReference>
<dbReference type="EMBL" id="CP042905">
    <property type="protein sequence ID" value="QEE17920.1"/>
    <property type="molecule type" value="Genomic_DNA"/>
</dbReference>
<proteinExistence type="predicted"/>
<feature type="domain" description="Methyltransferase type 11" evidence="5">
    <location>
        <begin position="56"/>
        <end position="151"/>
    </location>
</feature>
<dbReference type="Proteomes" id="UP000321408">
    <property type="component" value="Chromosome"/>
</dbReference>
<evidence type="ECO:0000259" key="5">
    <source>
        <dbReference type="Pfam" id="PF08241"/>
    </source>
</evidence>
<dbReference type="GO" id="GO:0008757">
    <property type="term" value="F:S-adenosylmethionine-dependent methyltransferase activity"/>
    <property type="evidence" value="ECO:0007669"/>
    <property type="project" value="InterPro"/>
</dbReference>
<sequence length="279" mass="32833">MGKLRSEINVKEWEQLPWYDLLSKMGLESFNWRGLETWNELMNIHKFPPKSKILIVGCGVGKSAFYLAEKFDLNVTGIDIAEKSIEIAKQTATGKNLEDKVKFQISDAHELPFHKNEFDGVFTEYMAYFLDHPRAFKEFHRVLKPSGYVAFNELMLESDIPKKKLNQILEAGTLFEEIAGFKLNVPFISDYEKWCTEFNFKDIQVHFVKKKLNLRDLFQLVGGFKNFRKITKIMLYLWRKSPIIKKKFKIQRKVKWIVFQKRSTAKYIRPTICIAQKGD</sequence>
<dbReference type="PANTHER" id="PTHR44307:SF2">
    <property type="entry name" value="PHOSPHOETHANOLAMINE METHYLTRANSFERASE ISOFORM X1"/>
    <property type="match status" value="1"/>
</dbReference>
<comment type="pathway">
    <text evidence="4">Phospholipid metabolism.</text>
</comment>
<evidence type="ECO:0000256" key="2">
    <source>
        <dbReference type="ARBA" id="ARBA00022603"/>
    </source>
</evidence>
<name>A0A5B9DGP2_9ARCH</name>
<dbReference type="GO" id="GO:0032259">
    <property type="term" value="P:methylation"/>
    <property type="evidence" value="ECO:0007669"/>
    <property type="project" value="UniProtKB-KW"/>
</dbReference>